<dbReference type="EMBL" id="BPVZ01000124">
    <property type="protein sequence ID" value="GKV37669.1"/>
    <property type="molecule type" value="Genomic_DNA"/>
</dbReference>
<name>A0AAV5LJW1_9ROSI</name>
<dbReference type="PANTHER" id="PTHR31423:SF3">
    <property type="entry name" value="PROLYL-TRNA SYNTHETASE ASSOCIATED DOMAIN-CONTAINING PROTEIN 1-RELATED"/>
    <property type="match status" value="1"/>
</dbReference>
<evidence type="ECO:0000259" key="3">
    <source>
        <dbReference type="Pfam" id="PF04073"/>
    </source>
</evidence>
<accession>A0AAV5LJW1</accession>
<dbReference type="GO" id="GO:0002161">
    <property type="term" value="F:aminoacyl-tRNA deacylase activity"/>
    <property type="evidence" value="ECO:0007669"/>
    <property type="project" value="InterPro"/>
</dbReference>
<reference evidence="4 5" key="1">
    <citation type="journal article" date="2021" name="Commun. Biol.">
        <title>The genome of Shorea leprosula (Dipterocarpaceae) highlights the ecological relevance of drought in aseasonal tropical rainforests.</title>
        <authorList>
            <person name="Ng K.K.S."/>
            <person name="Kobayashi M.J."/>
            <person name="Fawcett J.A."/>
            <person name="Hatakeyama M."/>
            <person name="Paape T."/>
            <person name="Ng C.H."/>
            <person name="Ang C.C."/>
            <person name="Tnah L.H."/>
            <person name="Lee C.T."/>
            <person name="Nishiyama T."/>
            <person name="Sese J."/>
            <person name="O'Brien M.J."/>
            <person name="Copetti D."/>
            <person name="Mohd Noor M.I."/>
            <person name="Ong R.C."/>
            <person name="Putra M."/>
            <person name="Sireger I.Z."/>
            <person name="Indrioko S."/>
            <person name="Kosugi Y."/>
            <person name="Izuno A."/>
            <person name="Isagi Y."/>
            <person name="Lee S.L."/>
            <person name="Shimizu K.K."/>
        </authorList>
    </citation>
    <scope>NUCLEOTIDE SEQUENCE [LARGE SCALE GENOMIC DNA]</scope>
    <source>
        <strain evidence="4">214</strain>
    </source>
</reference>
<dbReference type="Proteomes" id="UP001054252">
    <property type="component" value="Unassembled WGS sequence"/>
</dbReference>
<comment type="caution">
    <text evidence="4">The sequence shown here is derived from an EMBL/GenBank/DDBJ whole genome shotgun (WGS) entry which is preliminary data.</text>
</comment>
<evidence type="ECO:0000256" key="2">
    <source>
        <dbReference type="SAM" id="MobiDB-lite"/>
    </source>
</evidence>
<keyword evidence="5" id="KW-1185">Reference proteome</keyword>
<dbReference type="PANTHER" id="PTHR31423">
    <property type="entry name" value="YBAK DOMAIN-CONTAINING PROTEIN"/>
    <property type="match status" value="1"/>
</dbReference>
<gene>
    <name evidence="4" type="ORF">SLEP1_g45668</name>
</gene>
<dbReference type="AlphaFoldDB" id="A0AAV5LJW1"/>
<evidence type="ECO:0000313" key="5">
    <source>
        <dbReference type="Proteomes" id="UP001054252"/>
    </source>
</evidence>
<dbReference type="InterPro" id="IPR007214">
    <property type="entry name" value="YbaK/aa-tRNA-synth-assoc-dom"/>
</dbReference>
<dbReference type="FunFam" id="3.90.960.10:FF:000005">
    <property type="entry name" value="Putative prolyl-tRNA synthetase"/>
    <property type="match status" value="1"/>
</dbReference>
<dbReference type="InterPro" id="IPR036754">
    <property type="entry name" value="YbaK/aa-tRNA-synt-asso_dom_sf"/>
</dbReference>
<organism evidence="4 5">
    <name type="scientific">Rubroshorea leprosula</name>
    <dbReference type="NCBI Taxonomy" id="152421"/>
    <lineage>
        <taxon>Eukaryota</taxon>
        <taxon>Viridiplantae</taxon>
        <taxon>Streptophyta</taxon>
        <taxon>Embryophyta</taxon>
        <taxon>Tracheophyta</taxon>
        <taxon>Spermatophyta</taxon>
        <taxon>Magnoliopsida</taxon>
        <taxon>eudicotyledons</taxon>
        <taxon>Gunneridae</taxon>
        <taxon>Pentapetalae</taxon>
        <taxon>rosids</taxon>
        <taxon>malvids</taxon>
        <taxon>Malvales</taxon>
        <taxon>Dipterocarpaceae</taxon>
        <taxon>Rubroshorea</taxon>
    </lineage>
</organism>
<feature type="compositionally biased region" description="Polar residues" evidence="2">
    <location>
        <begin position="195"/>
        <end position="209"/>
    </location>
</feature>
<dbReference type="Gene3D" id="3.90.960.10">
    <property type="entry name" value="YbaK/aminoacyl-tRNA synthetase-associated domain"/>
    <property type="match status" value="1"/>
</dbReference>
<comment type="similarity">
    <text evidence="1">Belongs to the PRORSD1 family.</text>
</comment>
<evidence type="ECO:0000256" key="1">
    <source>
        <dbReference type="ARBA" id="ARBA00010201"/>
    </source>
</evidence>
<sequence>MAYSKEQLLARLQELQIEFSKYEHPVVMTVEEQAKYVGNKGGALTKNLLLKDKKHRYYIVSALPHTKVDLKVLALRLGVGKGGLRMAPDNTLGEILQVPPGCVTPFALVNETARNVSLLLDQGFKTQDCCFFHPLSNDMSISLNTHGLDKFLKSIEKEPIYVDLEANPQVGKDQPGDLAAFVPSTSMVLPDPQENESSSQTLAGNQVSAVSADGKSMAVKAKADKPSSTSKNVKVQPANVAKSSLRSADIEKFVDEILEKTSTLFLSEITEDSIKQHGEKLGDVLGNSIRKHLTSDLRNLATIFKNIAYTEGFYAGTHHQPKRL</sequence>
<protein>
    <recommendedName>
        <fullName evidence="3">YbaK/aminoacyl-tRNA synthetase-associated domain-containing protein</fullName>
    </recommendedName>
</protein>
<dbReference type="CDD" id="cd04335">
    <property type="entry name" value="PrdX_deacylase"/>
    <property type="match status" value="1"/>
</dbReference>
<feature type="region of interest" description="Disordered" evidence="2">
    <location>
        <begin position="187"/>
        <end position="235"/>
    </location>
</feature>
<evidence type="ECO:0000313" key="4">
    <source>
        <dbReference type="EMBL" id="GKV37669.1"/>
    </source>
</evidence>
<dbReference type="SUPFAM" id="SSF55826">
    <property type="entry name" value="YbaK/ProRS associated domain"/>
    <property type="match status" value="1"/>
</dbReference>
<dbReference type="Pfam" id="PF04073">
    <property type="entry name" value="tRNA_edit"/>
    <property type="match status" value="1"/>
</dbReference>
<feature type="domain" description="YbaK/aminoacyl-tRNA synthetase-associated" evidence="3">
    <location>
        <begin position="24"/>
        <end position="151"/>
    </location>
</feature>
<dbReference type="InterPro" id="IPR040285">
    <property type="entry name" value="ProX/PRXD1"/>
</dbReference>
<proteinExistence type="inferred from homology"/>